<dbReference type="Proteomes" id="UP001301769">
    <property type="component" value="Unassembled WGS sequence"/>
</dbReference>
<accession>A0AAN6YCW4</accession>
<organism evidence="2 3">
    <name type="scientific">Rhypophila decipiens</name>
    <dbReference type="NCBI Taxonomy" id="261697"/>
    <lineage>
        <taxon>Eukaryota</taxon>
        <taxon>Fungi</taxon>
        <taxon>Dikarya</taxon>
        <taxon>Ascomycota</taxon>
        <taxon>Pezizomycotina</taxon>
        <taxon>Sordariomycetes</taxon>
        <taxon>Sordariomycetidae</taxon>
        <taxon>Sordariales</taxon>
        <taxon>Naviculisporaceae</taxon>
        <taxon>Rhypophila</taxon>
    </lineage>
</organism>
<dbReference type="EMBL" id="MU858096">
    <property type="protein sequence ID" value="KAK4214292.1"/>
    <property type="molecule type" value="Genomic_DNA"/>
</dbReference>
<name>A0AAN6YCW4_9PEZI</name>
<evidence type="ECO:0000313" key="2">
    <source>
        <dbReference type="EMBL" id="KAK4214292.1"/>
    </source>
</evidence>
<reference evidence="2" key="2">
    <citation type="submission" date="2023-05" db="EMBL/GenBank/DDBJ databases">
        <authorList>
            <consortium name="Lawrence Berkeley National Laboratory"/>
            <person name="Steindorff A."/>
            <person name="Hensen N."/>
            <person name="Bonometti L."/>
            <person name="Westerberg I."/>
            <person name="Brannstrom I.O."/>
            <person name="Guillou S."/>
            <person name="Cros-Aarteil S."/>
            <person name="Calhoun S."/>
            <person name="Haridas S."/>
            <person name="Kuo A."/>
            <person name="Mondo S."/>
            <person name="Pangilinan J."/>
            <person name="Riley R."/>
            <person name="Labutti K."/>
            <person name="Andreopoulos B."/>
            <person name="Lipzen A."/>
            <person name="Chen C."/>
            <person name="Yanf M."/>
            <person name="Daum C."/>
            <person name="Ng V."/>
            <person name="Clum A."/>
            <person name="Ohm R."/>
            <person name="Martin F."/>
            <person name="Silar P."/>
            <person name="Natvig D."/>
            <person name="Lalanne C."/>
            <person name="Gautier V."/>
            <person name="Ament-Velasquez S.L."/>
            <person name="Kruys A."/>
            <person name="Hutchinson M.I."/>
            <person name="Powell A.J."/>
            <person name="Barry K."/>
            <person name="Miller A.N."/>
            <person name="Grigoriev I.V."/>
            <person name="Debuchy R."/>
            <person name="Gladieux P."/>
            <person name="Thoren M.H."/>
            <person name="Johannesson H."/>
        </authorList>
    </citation>
    <scope>NUCLEOTIDE SEQUENCE</scope>
    <source>
        <strain evidence="2">PSN293</strain>
    </source>
</reference>
<feature type="region of interest" description="Disordered" evidence="1">
    <location>
        <begin position="18"/>
        <end position="60"/>
    </location>
</feature>
<gene>
    <name evidence="2" type="ORF">QBC37DRAFT_157422</name>
</gene>
<reference evidence="2" key="1">
    <citation type="journal article" date="2023" name="Mol. Phylogenet. Evol.">
        <title>Genome-scale phylogeny and comparative genomics of the fungal order Sordariales.</title>
        <authorList>
            <person name="Hensen N."/>
            <person name="Bonometti L."/>
            <person name="Westerberg I."/>
            <person name="Brannstrom I.O."/>
            <person name="Guillou S."/>
            <person name="Cros-Aarteil S."/>
            <person name="Calhoun S."/>
            <person name="Haridas S."/>
            <person name="Kuo A."/>
            <person name="Mondo S."/>
            <person name="Pangilinan J."/>
            <person name="Riley R."/>
            <person name="LaButti K."/>
            <person name="Andreopoulos B."/>
            <person name="Lipzen A."/>
            <person name="Chen C."/>
            <person name="Yan M."/>
            <person name="Daum C."/>
            <person name="Ng V."/>
            <person name="Clum A."/>
            <person name="Steindorff A."/>
            <person name="Ohm R.A."/>
            <person name="Martin F."/>
            <person name="Silar P."/>
            <person name="Natvig D.O."/>
            <person name="Lalanne C."/>
            <person name="Gautier V."/>
            <person name="Ament-Velasquez S.L."/>
            <person name="Kruys A."/>
            <person name="Hutchinson M.I."/>
            <person name="Powell A.J."/>
            <person name="Barry K."/>
            <person name="Miller A.N."/>
            <person name="Grigoriev I.V."/>
            <person name="Debuchy R."/>
            <person name="Gladieux P."/>
            <person name="Hiltunen Thoren M."/>
            <person name="Johannesson H."/>
        </authorList>
    </citation>
    <scope>NUCLEOTIDE SEQUENCE</scope>
    <source>
        <strain evidence="2">PSN293</strain>
    </source>
</reference>
<evidence type="ECO:0000256" key="1">
    <source>
        <dbReference type="SAM" id="MobiDB-lite"/>
    </source>
</evidence>
<keyword evidence="3" id="KW-1185">Reference proteome</keyword>
<protein>
    <submittedName>
        <fullName evidence="2">Uncharacterized protein</fullName>
    </submittedName>
</protein>
<feature type="compositionally biased region" description="Polar residues" evidence="1">
    <location>
        <begin position="37"/>
        <end position="60"/>
    </location>
</feature>
<proteinExistence type="predicted"/>
<sequence>MKATACLRGPVRLAFSPSPISRAGKTKGSRFYRLSLEQPTKPTKPNKQEQPWSEKAQNLSSPPKQIFKLTERAILTKNIDFSLRSYLGEKWGFVVYRLDYGDEARWKAMLQKMLDAVRGGLRQRRRSELFARHQMVLMDDRDKFEGMTMAQVHAHFSEWVKGQVHQVPERDSRAARYFACLLVDSVSLLSLDHPWGRPPIVKLLLRRDRYRESDHQPVKLKGVTDGVNWTFIRIPRYVDFQEWLRRPPPGRHPYPQITSHLKSEAATIKEQYAAFSGSPELTRRSSV</sequence>
<comment type="caution">
    <text evidence="2">The sequence shown here is derived from an EMBL/GenBank/DDBJ whole genome shotgun (WGS) entry which is preliminary data.</text>
</comment>
<dbReference type="AlphaFoldDB" id="A0AAN6YCW4"/>
<evidence type="ECO:0000313" key="3">
    <source>
        <dbReference type="Proteomes" id="UP001301769"/>
    </source>
</evidence>